<evidence type="ECO:0000256" key="1">
    <source>
        <dbReference type="SAM" id="MobiDB-lite"/>
    </source>
</evidence>
<evidence type="ECO:0008006" key="5">
    <source>
        <dbReference type="Google" id="ProtNLM"/>
    </source>
</evidence>
<feature type="compositionally biased region" description="Low complexity" evidence="1">
    <location>
        <begin position="192"/>
        <end position="206"/>
    </location>
</feature>
<evidence type="ECO:0000256" key="2">
    <source>
        <dbReference type="SAM" id="Phobius"/>
    </source>
</evidence>
<dbReference type="Proteomes" id="UP000298656">
    <property type="component" value="Chromosome 2"/>
</dbReference>
<feature type="region of interest" description="Disordered" evidence="1">
    <location>
        <begin position="100"/>
        <end position="298"/>
    </location>
</feature>
<feature type="compositionally biased region" description="Low complexity" evidence="1">
    <location>
        <begin position="408"/>
        <end position="418"/>
    </location>
</feature>
<feature type="compositionally biased region" description="Basic residues" evidence="1">
    <location>
        <begin position="421"/>
        <end position="438"/>
    </location>
</feature>
<evidence type="ECO:0000313" key="4">
    <source>
        <dbReference type="Proteomes" id="UP000298656"/>
    </source>
</evidence>
<dbReference type="AlphaFoldDB" id="A0A4P8IYY9"/>
<keyword evidence="2" id="KW-1133">Transmembrane helix</keyword>
<reference evidence="3 4" key="1">
    <citation type="submission" date="2019-05" db="EMBL/GenBank/DDBJ databases">
        <title>Burkholderia sp. DHOD12, isolated from subtropical forest soil.</title>
        <authorList>
            <person name="Gao Z.-H."/>
            <person name="Qiu L.-H."/>
        </authorList>
    </citation>
    <scope>NUCLEOTIDE SEQUENCE [LARGE SCALE GENOMIC DNA]</scope>
    <source>
        <strain evidence="3 4">DHOD12</strain>
    </source>
</reference>
<dbReference type="RefSeq" id="WP_137337396.1">
    <property type="nucleotide sequence ID" value="NZ_CP040078.1"/>
</dbReference>
<sequence length="438" mass="44522">MADTAAPTTSRSSRTATAQRRTGAVSSDTENKLARAAKSAQRLAELSDATRDDSTGDLFSDDPARAVLEAMNIDTRQGTLAGFELPDDVLAAVGMPAAERAETGGEAVASSKAPAAAEAKASRSARGARSSDAAVEAPALEAESRGADRPEAASKALPATAKTPDADAVPKSTAELDAVLAPSSAGVASTIRSVASARRQAAARPSENAASGVTPRANEAEPMPASPGVVAESTVMPGTQPQAAPQSATGSTATSTGAASAPAPEPAPASVQQSAAPAQAKSFARETAPYTPAASRRAPDLDWARATAFADTVDALYGVIADQRRAAGDHSRRMKWLLSIVVAALLVTIAIGITQTALLMRLTRESAAQQQRIEDMLRSQQATLTTLADAAASANTPPPVNETPPSAPATRPTSQAPAVAKHAKPQPHSHKPKAAPMH</sequence>
<dbReference type="KEGG" id="tvl:FAZ95_37870"/>
<dbReference type="OrthoDB" id="9007508at2"/>
<dbReference type="EMBL" id="CP040078">
    <property type="protein sequence ID" value="QCP54638.1"/>
    <property type="molecule type" value="Genomic_DNA"/>
</dbReference>
<accession>A0A4P8IYY9</accession>
<keyword evidence="2" id="KW-0472">Membrane</keyword>
<feature type="compositionally biased region" description="Low complexity" evidence="1">
    <location>
        <begin position="242"/>
        <end position="280"/>
    </location>
</feature>
<feature type="region of interest" description="Disordered" evidence="1">
    <location>
        <begin position="389"/>
        <end position="438"/>
    </location>
</feature>
<feature type="compositionally biased region" description="Low complexity" evidence="1">
    <location>
        <begin position="1"/>
        <end position="24"/>
    </location>
</feature>
<feature type="compositionally biased region" description="Basic and acidic residues" evidence="1">
    <location>
        <begin position="142"/>
        <end position="152"/>
    </location>
</feature>
<feature type="region of interest" description="Disordered" evidence="1">
    <location>
        <begin position="1"/>
        <end position="60"/>
    </location>
</feature>
<feature type="compositionally biased region" description="Low complexity" evidence="1">
    <location>
        <begin position="107"/>
        <end position="134"/>
    </location>
</feature>
<keyword evidence="2" id="KW-0812">Transmembrane</keyword>
<gene>
    <name evidence="3" type="ORF">FAZ95_37870</name>
</gene>
<feature type="transmembrane region" description="Helical" evidence="2">
    <location>
        <begin position="336"/>
        <end position="360"/>
    </location>
</feature>
<feature type="compositionally biased region" description="Pro residues" evidence="1">
    <location>
        <begin position="396"/>
        <end position="407"/>
    </location>
</feature>
<organism evidence="3 4">
    <name type="scientific">Trinickia violacea</name>
    <dbReference type="NCBI Taxonomy" id="2571746"/>
    <lineage>
        <taxon>Bacteria</taxon>
        <taxon>Pseudomonadati</taxon>
        <taxon>Pseudomonadota</taxon>
        <taxon>Betaproteobacteria</taxon>
        <taxon>Burkholderiales</taxon>
        <taxon>Burkholderiaceae</taxon>
        <taxon>Trinickia</taxon>
    </lineage>
</organism>
<protein>
    <recommendedName>
        <fullName evidence="5">Cell wall surface anchor family protein</fullName>
    </recommendedName>
</protein>
<evidence type="ECO:0000313" key="3">
    <source>
        <dbReference type="EMBL" id="QCP54638.1"/>
    </source>
</evidence>
<keyword evidence="4" id="KW-1185">Reference proteome</keyword>
<name>A0A4P8IYY9_9BURK</name>
<proteinExistence type="predicted"/>